<gene>
    <name evidence="1" type="ORF">NDU88_003014</name>
</gene>
<evidence type="ECO:0000313" key="2">
    <source>
        <dbReference type="Proteomes" id="UP001066276"/>
    </source>
</evidence>
<accession>A0AAV7UCK5</accession>
<evidence type="ECO:0000313" key="1">
    <source>
        <dbReference type="EMBL" id="KAJ1186231.1"/>
    </source>
</evidence>
<dbReference type="Proteomes" id="UP001066276">
    <property type="component" value="Chromosome 3_1"/>
</dbReference>
<reference evidence="1" key="1">
    <citation type="journal article" date="2022" name="bioRxiv">
        <title>Sequencing and chromosome-scale assembly of the giantPleurodeles waltlgenome.</title>
        <authorList>
            <person name="Brown T."/>
            <person name="Elewa A."/>
            <person name="Iarovenko S."/>
            <person name="Subramanian E."/>
            <person name="Araus A.J."/>
            <person name="Petzold A."/>
            <person name="Susuki M."/>
            <person name="Suzuki K.-i.T."/>
            <person name="Hayashi T."/>
            <person name="Toyoda A."/>
            <person name="Oliveira C."/>
            <person name="Osipova E."/>
            <person name="Leigh N.D."/>
            <person name="Simon A."/>
            <person name="Yun M.H."/>
        </authorList>
    </citation>
    <scope>NUCLEOTIDE SEQUENCE</scope>
    <source>
        <strain evidence="1">20211129_DDA</strain>
        <tissue evidence="1">Liver</tissue>
    </source>
</reference>
<dbReference type="EMBL" id="JANPWB010000005">
    <property type="protein sequence ID" value="KAJ1186231.1"/>
    <property type="molecule type" value="Genomic_DNA"/>
</dbReference>
<proteinExistence type="predicted"/>
<keyword evidence="2" id="KW-1185">Reference proteome</keyword>
<organism evidence="1 2">
    <name type="scientific">Pleurodeles waltl</name>
    <name type="common">Iberian ribbed newt</name>
    <dbReference type="NCBI Taxonomy" id="8319"/>
    <lineage>
        <taxon>Eukaryota</taxon>
        <taxon>Metazoa</taxon>
        <taxon>Chordata</taxon>
        <taxon>Craniata</taxon>
        <taxon>Vertebrata</taxon>
        <taxon>Euteleostomi</taxon>
        <taxon>Amphibia</taxon>
        <taxon>Batrachia</taxon>
        <taxon>Caudata</taxon>
        <taxon>Salamandroidea</taxon>
        <taxon>Salamandridae</taxon>
        <taxon>Pleurodelinae</taxon>
        <taxon>Pleurodeles</taxon>
    </lineage>
</organism>
<name>A0AAV7UCK5_PLEWA</name>
<sequence length="118" mass="13179">MQPDTQQSQEWSFRLLNAGSARGLPVSPAPNSERVRALPCSQAEQEMASLDIRPEPGKNNSNRHEIPHDLHICTSIIQKQTREQPWVRTQKKSRAVLVAQRVQAGCRVCVSLTVPVCV</sequence>
<dbReference type="AlphaFoldDB" id="A0AAV7UCK5"/>
<comment type="caution">
    <text evidence="1">The sequence shown here is derived from an EMBL/GenBank/DDBJ whole genome shotgun (WGS) entry which is preliminary data.</text>
</comment>
<protein>
    <submittedName>
        <fullName evidence="1">Uncharacterized protein</fullName>
    </submittedName>
</protein>